<accession>A0A2C9P9P1</accession>
<gene>
    <name evidence="1" type="ORF">BSZ05_06395</name>
    <name evidence="2" type="ORF">ECB94_09100</name>
</gene>
<dbReference type="STRING" id="689.VME0621_05008"/>
<organism evidence="2 4">
    <name type="scientific">Vibrio mediterranei</name>
    <dbReference type="NCBI Taxonomy" id="689"/>
    <lineage>
        <taxon>Bacteria</taxon>
        <taxon>Pseudomonadati</taxon>
        <taxon>Pseudomonadota</taxon>
        <taxon>Gammaproteobacteria</taxon>
        <taxon>Vibrionales</taxon>
        <taxon>Vibrionaceae</taxon>
        <taxon>Vibrio</taxon>
    </lineage>
</organism>
<dbReference type="EMBL" id="CP033577">
    <property type="protein sequence ID" value="AYV21427.1"/>
    <property type="molecule type" value="Genomic_DNA"/>
</dbReference>
<evidence type="ECO:0000313" key="1">
    <source>
        <dbReference type="EMBL" id="ASI89461.1"/>
    </source>
</evidence>
<dbReference type="Proteomes" id="UP000279760">
    <property type="component" value="Chromosome 1"/>
</dbReference>
<proteinExistence type="predicted"/>
<evidence type="ECO:0000313" key="4">
    <source>
        <dbReference type="Proteomes" id="UP000279760"/>
    </source>
</evidence>
<reference evidence="3" key="1">
    <citation type="submission" date="2016-12" db="EMBL/GenBank/DDBJ databases">
        <title>Comparative genomic analysis reveals the diversity, evolution, and environmental adaptation strategies of the genus Vibrio.</title>
        <authorList>
            <person name="Lin H."/>
            <person name="Wang X."/>
            <person name="Zhang X.-H."/>
        </authorList>
    </citation>
    <scope>NUCLEOTIDE SEQUENCE [LARGE SCALE GENOMIC DNA]</scope>
    <source>
        <strain evidence="3">QT6D1</strain>
    </source>
</reference>
<evidence type="ECO:0000313" key="2">
    <source>
        <dbReference type="EMBL" id="AYV21427.1"/>
    </source>
</evidence>
<dbReference type="Proteomes" id="UP000197092">
    <property type="component" value="Chromosome 1"/>
</dbReference>
<dbReference type="EMBL" id="CP018308">
    <property type="protein sequence ID" value="ASI89461.1"/>
    <property type="molecule type" value="Genomic_DNA"/>
</dbReference>
<dbReference type="GeneID" id="64087813"/>
<dbReference type="RefSeq" id="WP_006075104.1">
    <property type="nucleotide sequence ID" value="NZ_CP018308.1"/>
</dbReference>
<dbReference type="AlphaFoldDB" id="A0A2C9P9P1"/>
<protein>
    <submittedName>
        <fullName evidence="2">Uncharacterized protein</fullName>
    </submittedName>
</protein>
<name>A0A2C9P9P1_9VIBR</name>
<dbReference type="KEGG" id="vsh:BSZ05_06395"/>
<reference evidence="1" key="2">
    <citation type="journal article" date="2018" name="BMC Genomics">
        <title>Comparative genomic analysis reveals the evolution and environmental adaptation strategies of vibrios.</title>
        <authorList>
            <person name="Lin H."/>
            <person name="Yu M."/>
            <person name="Wang X."/>
            <person name="Zhang X.H."/>
        </authorList>
    </citation>
    <scope>NUCLEOTIDE SEQUENCE</scope>
    <source>
        <strain evidence="1">QT6D1</strain>
    </source>
</reference>
<evidence type="ECO:0000313" key="3">
    <source>
        <dbReference type="Proteomes" id="UP000197092"/>
    </source>
</evidence>
<sequence length="61" mass="6863">MLTALDRLTIYSVLCFIAFCALVLKTSAEPSFVPLIGLSASILGIWIEMRRWQDVSEEQES</sequence>
<reference evidence="2 4" key="3">
    <citation type="submission" date="2018-11" db="EMBL/GenBank/DDBJ databases">
        <title>Complete Genome Sequence of Vbrio mediterranei 117-T6: a Potential Pathogen Bacteria Isolated from the Conchocelis of Pyropia.</title>
        <authorList>
            <person name="Liu Q."/>
        </authorList>
    </citation>
    <scope>NUCLEOTIDE SEQUENCE [LARGE SCALE GENOMIC DNA]</scope>
    <source>
        <strain evidence="2 4">117-T6</strain>
    </source>
</reference>